<name>A0ABP8MDE0_9BACT</name>
<sequence length="249" mass="28023">MKIQRIVSTLSFSVARLMGTPFYTWASILKKPYHILVPAATYAPWITDDTFRDLYRKVRPHSLVNRYQAWELWSLVGRMESIPGDILEVGVWRGSTSILMGKKLQMLQSKKRIWACDTFSGVVKQSRADNFYEGGEHADTSVQFVAGLIQSFSVDRITLLKGIFPEDTGSAIEGEHFSICHIDVDTYQSALDVVNWVWPRLATGGVIVFNDYAFGITRGITKLVNEQALLPGRVMIHNLNGNGILVKVQ</sequence>
<gene>
    <name evidence="1" type="ORF">GCM10023092_02020</name>
</gene>
<dbReference type="Proteomes" id="UP001501410">
    <property type="component" value="Unassembled WGS sequence"/>
</dbReference>
<dbReference type="SUPFAM" id="SSF53335">
    <property type="entry name" value="S-adenosyl-L-methionine-dependent methyltransferases"/>
    <property type="match status" value="1"/>
</dbReference>
<dbReference type="EMBL" id="BAABEZ010000001">
    <property type="protein sequence ID" value="GAA4448829.1"/>
    <property type="molecule type" value="Genomic_DNA"/>
</dbReference>
<dbReference type="Pfam" id="PF05711">
    <property type="entry name" value="TylF"/>
    <property type="match status" value="1"/>
</dbReference>
<proteinExistence type="predicted"/>
<reference evidence="2" key="1">
    <citation type="journal article" date="2019" name="Int. J. Syst. Evol. Microbiol.">
        <title>The Global Catalogue of Microorganisms (GCM) 10K type strain sequencing project: providing services to taxonomists for standard genome sequencing and annotation.</title>
        <authorList>
            <consortium name="The Broad Institute Genomics Platform"/>
            <consortium name="The Broad Institute Genome Sequencing Center for Infectious Disease"/>
            <person name="Wu L."/>
            <person name="Ma J."/>
        </authorList>
    </citation>
    <scope>NUCLEOTIDE SEQUENCE [LARGE SCALE GENOMIC DNA]</scope>
    <source>
        <strain evidence="2">JCM 31921</strain>
    </source>
</reference>
<evidence type="ECO:0000313" key="1">
    <source>
        <dbReference type="EMBL" id="GAA4448829.1"/>
    </source>
</evidence>
<comment type="caution">
    <text evidence="1">The sequence shown here is derived from an EMBL/GenBank/DDBJ whole genome shotgun (WGS) entry which is preliminary data.</text>
</comment>
<organism evidence="1 2">
    <name type="scientific">Rurimicrobium arvi</name>
    <dbReference type="NCBI Taxonomy" id="2049916"/>
    <lineage>
        <taxon>Bacteria</taxon>
        <taxon>Pseudomonadati</taxon>
        <taxon>Bacteroidota</taxon>
        <taxon>Chitinophagia</taxon>
        <taxon>Chitinophagales</taxon>
        <taxon>Chitinophagaceae</taxon>
        <taxon>Rurimicrobium</taxon>
    </lineage>
</organism>
<evidence type="ECO:0000313" key="2">
    <source>
        <dbReference type="Proteomes" id="UP001501410"/>
    </source>
</evidence>
<dbReference type="Gene3D" id="3.40.50.150">
    <property type="entry name" value="Vaccinia Virus protein VP39"/>
    <property type="match status" value="1"/>
</dbReference>
<evidence type="ECO:0008006" key="3">
    <source>
        <dbReference type="Google" id="ProtNLM"/>
    </source>
</evidence>
<protein>
    <recommendedName>
        <fullName evidence="3">Methyltransferase</fullName>
    </recommendedName>
</protein>
<dbReference type="PANTHER" id="PTHR40036">
    <property type="entry name" value="MACROCIN O-METHYLTRANSFERASE"/>
    <property type="match status" value="1"/>
</dbReference>
<dbReference type="InterPro" id="IPR029063">
    <property type="entry name" value="SAM-dependent_MTases_sf"/>
</dbReference>
<dbReference type="RefSeq" id="WP_344821773.1">
    <property type="nucleotide sequence ID" value="NZ_BAABEZ010000001.1"/>
</dbReference>
<accession>A0ABP8MDE0</accession>
<dbReference type="InterPro" id="IPR008884">
    <property type="entry name" value="TylF_MeTrfase"/>
</dbReference>
<dbReference type="PANTHER" id="PTHR40036:SF1">
    <property type="entry name" value="MACROCIN O-METHYLTRANSFERASE"/>
    <property type="match status" value="1"/>
</dbReference>
<keyword evidence="2" id="KW-1185">Reference proteome</keyword>